<dbReference type="GO" id="GO:0046933">
    <property type="term" value="F:proton-transporting ATP synthase activity, rotational mechanism"/>
    <property type="evidence" value="ECO:0007669"/>
    <property type="project" value="UniProtKB-UniRule"/>
</dbReference>
<feature type="transmembrane region" description="Helical" evidence="11">
    <location>
        <begin position="150"/>
        <end position="169"/>
    </location>
</feature>
<comment type="subcellular location">
    <subcellularLocation>
        <location evidence="11 12">Cell membrane</location>
        <topology evidence="11 12">Multi-pass membrane protein</topology>
    </subcellularLocation>
    <subcellularLocation>
        <location evidence="1">Membrane</location>
        <topology evidence="1">Multi-pass membrane protein</topology>
    </subcellularLocation>
</comment>
<dbReference type="PANTHER" id="PTHR42823">
    <property type="entry name" value="ATP SYNTHASE SUBUNIT A, CHLOROPLASTIC"/>
    <property type="match status" value="1"/>
</dbReference>
<evidence type="ECO:0000313" key="15">
    <source>
        <dbReference type="Proteomes" id="UP000031594"/>
    </source>
</evidence>
<dbReference type="InterPro" id="IPR000568">
    <property type="entry name" value="ATP_synth_F0_asu"/>
</dbReference>
<dbReference type="CDD" id="cd00310">
    <property type="entry name" value="ATP-synt_Fo_a_6"/>
    <property type="match status" value="1"/>
</dbReference>
<dbReference type="EMBL" id="JQNX01000004">
    <property type="protein sequence ID" value="KIE58509.1"/>
    <property type="molecule type" value="Genomic_DNA"/>
</dbReference>
<evidence type="ECO:0000256" key="9">
    <source>
        <dbReference type="ARBA" id="ARBA00023136"/>
    </source>
</evidence>
<comment type="function">
    <text evidence="11 12">Key component of the proton channel; it plays a direct role in the translocation of protons across the membrane.</text>
</comment>
<evidence type="ECO:0000256" key="3">
    <source>
        <dbReference type="ARBA" id="ARBA00022448"/>
    </source>
</evidence>
<evidence type="ECO:0000256" key="1">
    <source>
        <dbReference type="ARBA" id="ARBA00004141"/>
    </source>
</evidence>
<evidence type="ECO:0000256" key="2">
    <source>
        <dbReference type="ARBA" id="ARBA00006810"/>
    </source>
</evidence>
<keyword evidence="10 11" id="KW-0066">ATP synthesis</keyword>
<feature type="transmembrane region" description="Helical" evidence="11">
    <location>
        <begin position="25"/>
        <end position="51"/>
    </location>
</feature>
<feature type="transmembrane region" description="Helical" evidence="11">
    <location>
        <begin position="190"/>
        <end position="212"/>
    </location>
</feature>
<dbReference type="GO" id="GO:0045259">
    <property type="term" value="C:proton-transporting ATP synthase complex"/>
    <property type="evidence" value="ECO:0007669"/>
    <property type="project" value="UniProtKB-KW"/>
</dbReference>
<evidence type="ECO:0000313" key="14">
    <source>
        <dbReference type="EMBL" id="QDQ43326.1"/>
    </source>
</evidence>
<dbReference type="KEGG" id="mkc:kam1_2118"/>
<dbReference type="AlphaFoldDB" id="A0A0C1UQ28"/>
<organism evidence="14 16">
    <name type="scientific">Methylacidiphilum kamchatkense Kam1</name>
    <dbReference type="NCBI Taxonomy" id="1202785"/>
    <lineage>
        <taxon>Bacteria</taxon>
        <taxon>Pseudomonadati</taxon>
        <taxon>Verrucomicrobiota</taxon>
        <taxon>Methylacidiphilae</taxon>
        <taxon>Methylacidiphilales</taxon>
        <taxon>Methylacidiphilaceae</taxon>
        <taxon>Methylacidiphilum (ex Ratnadevi et al. 2023)</taxon>
    </lineage>
</organism>
<dbReference type="Gene3D" id="1.20.120.220">
    <property type="entry name" value="ATP synthase, F0 complex, subunit A"/>
    <property type="match status" value="1"/>
</dbReference>
<evidence type="ECO:0000256" key="11">
    <source>
        <dbReference type="HAMAP-Rule" id="MF_01393"/>
    </source>
</evidence>
<reference evidence="13 15" key="1">
    <citation type="submission" date="2014-08" db="EMBL/GenBank/DDBJ databases">
        <title>Methylacidiphilum kamchatkense strain Kam1 draft genome sequence.</title>
        <authorList>
            <person name="Birkeland N.-K."/>
            <person name="Erikstad H.A."/>
        </authorList>
    </citation>
    <scope>NUCLEOTIDE SEQUENCE [LARGE SCALE GENOMIC DNA]</scope>
    <source>
        <strain evidence="13 15">Kam1</strain>
    </source>
</reference>
<dbReference type="InterPro" id="IPR023011">
    <property type="entry name" value="ATP_synth_F0_asu_AS"/>
</dbReference>
<evidence type="ECO:0000256" key="12">
    <source>
        <dbReference type="RuleBase" id="RU000483"/>
    </source>
</evidence>
<dbReference type="STRING" id="1202785.A946_06370"/>
<accession>A0A0C1UQ28</accession>
<protein>
    <recommendedName>
        <fullName evidence="11 12">ATP synthase subunit a</fullName>
    </recommendedName>
    <alternativeName>
        <fullName evidence="11">ATP synthase F0 sector subunit a</fullName>
    </alternativeName>
    <alternativeName>
        <fullName evidence="11">F-ATPase subunit 6</fullName>
    </alternativeName>
</protein>
<keyword evidence="15" id="KW-1185">Reference proteome</keyword>
<evidence type="ECO:0000256" key="8">
    <source>
        <dbReference type="ARBA" id="ARBA00023065"/>
    </source>
</evidence>
<evidence type="ECO:0000313" key="16">
    <source>
        <dbReference type="Proteomes" id="UP000315925"/>
    </source>
</evidence>
<proteinExistence type="inferred from homology"/>
<dbReference type="PANTHER" id="PTHR42823:SF3">
    <property type="entry name" value="ATP SYNTHASE SUBUNIT A, CHLOROPLASTIC"/>
    <property type="match status" value="1"/>
</dbReference>
<gene>
    <name evidence="11 14" type="primary">atpB</name>
    <name evidence="13" type="ORF">A946_06370</name>
    <name evidence="14" type="ORF">kam1_2118</name>
</gene>
<keyword evidence="3 11" id="KW-0813">Transport</keyword>
<dbReference type="InterPro" id="IPR045082">
    <property type="entry name" value="ATP_syn_F0_a_bact/chloroplast"/>
</dbReference>
<evidence type="ECO:0000256" key="6">
    <source>
        <dbReference type="ARBA" id="ARBA00022781"/>
    </source>
</evidence>
<comment type="similarity">
    <text evidence="2 11 12">Belongs to the ATPase A chain family.</text>
</comment>
<keyword evidence="9 11" id="KW-0472">Membrane</keyword>
<dbReference type="InterPro" id="IPR035908">
    <property type="entry name" value="F0_ATP_A_sf"/>
</dbReference>
<keyword evidence="4 11" id="KW-0138">CF(0)</keyword>
<dbReference type="GO" id="GO:0005886">
    <property type="term" value="C:plasma membrane"/>
    <property type="evidence" value="ECO:0007669"/>
    <property type="project" value="UniProtKB-SubCell"/>
</dbReference>
<dbReference type="EMBL" id="CP037899">
    <property type="protein sequence ID" value="QDQ43326.1"/>
    <property type="molecule type" value="Genomic_DNA"/>
</dbReference>
<keyword evidence="11" id="KW-1003">Cell membrane</keyword>
<keyword evidence="6 11" id="KW-0375">Hydrogen ion transport</keyword>
<dbReference type="PROSITE" id="PS00449">
    <property type="entry name" value="ATPASE_A"/>
    <property type="match status" value="1"/>
</dbReference>
<dbReference type="Proteomes" id="UP000031594">
    <property type="component" value="Unassembled WGS sequence"/>
</dbReference>
<reference evidence="14" key="2">
    <citation type="journal article" date="2019" name="BMC Genomics">
        <title>Complete genome sequence analysis of the thermoacidophilic verrucomicrobial methanotroph 'Candidatus Methylacidiphilum kamchatkense' strain Kam1 and comparison with its closest relatives.</title>
        <authorList>
            <person name="Kruse T."/>
            <person name="Ratnadevi C.M."/>
            <person name="Erikstad H.A."/>
            <person name="Birkeland N.K."/>
        </authorList>
    </citation>
    <scope>NUCLEOTIDE SEQUENCE</scope>
    <source>
        <strain evidence="14">Kam1</strain>
    </source>
</reference>
<keyword evidence="5 11" id="KW-0812">Transmembrane</keyword>
<evidence type="ECO:0000256" key="4">
    <source>
        <dbReference type="ARBA" id="ARBA00022547"/>
    </source>
</evidence>
<dbReference type="SUPFAM" id="SSF81336">
    <property type="entry name" value="F1F0 ATP synthase subunit A"/>
    <property type="match status" value="1"/>
</dbReference>
<dbReference type="Proteomes" id="UP000315925">
    <property type="component" value="Chromosome"/>
</dbReference>
<evidence type="ECO:0000256" key="7">
    <source>
        <dbReference type="ARBA" id="ARBA00022989"/>
    </source>
</evidence>
<reference evidence="16" key="3">
    <citation type="submission" date="2019-03" db="EMBL/GenBank/DDBJ databases">
        <title>Complete genome of Methylacidiphilum kamchatkense Kam1.</title>
        <authorList>
            <person name="Kruse T."/>
            <person name="Murarilal Ratnadevi C."/>
            <person name="Erikstad H.-A."/>
            <person name="Birkeland N.-K."/>
        </authorList>
    </citation>
    <scope>NUCLEOTIDE SEQUENCE [LARGE SCALE GENOMIC DNA]</scope>
    <source>
        <strain evidence="16">kam1</strain>
    </source>
</reference>
<dbReference type="Pfam" id="PF00119">
    <property type="entry name" value="ATP-synt_A"/>
    <property type="match status" value="1"/>
</dbReference>
<keyword evidence="7 11" id="KW-1133">Transmembrane helix</keyword>
<sequence>MIFWATESLSEGKVEPLVQPAAETLFWIGFLPVTSSMIQTWIVMGVIFLIIRLGTLRLSLIPSGLQNAIEAAVEGLEKLTKGLLEPKVADWAFPLVATYFIFIVFSNITDLIPGVGSIGFGEKDPSRHLPFAIKHTSVPIFRPPTSDANMTTAMALIFFIMSTFWAFRYHHGIKGVLHHIFGVKGGFKGWIVIPLTVLFTAVGFMEIISILIRPVALAMRLYGNIYGGETVLHMMTGILWGLPAVPFYFFEFMVAIIQALIFTLLSIVFTGTLCSHFGEGESKEG</sequence>
<dbReference type="HAMAP" id="MF_01393">
    <property type="entry name" value="ATP_synth_a_bact"/>
    <property type="match status" value="1"/>
</dbReference>
<evidence type="ECO:0000256" key="10">
    <source>
        <dbReference type="ARBA" id="ARBA00023310"/>
    </source>
</evidence>
<feature type="transmembrane region" description="Helical" evidence="11">
    <location>
        <begin position="88"/>
        <end position="108"/>
    </location>
</feature>
<dbReference type="RefSeq" id="WP_039721471.1">
    <property type="nucleotide sequence ID" value="NZ_CP037899.1"/>
</dbReference>
<dbReference type="NCBIfam" id="TIGR01131">
    <property type="entry name" value="ATP_synt_6_or_A"/>
    <property type="match status" value="1"/>
</dbReference>
<evidence type="ECO:0000313" key="13">
    <source>
        <dbReference type="EMBL" id="KIE58509.1"/>
    </source>
</evidence>
<dbReference type="GO" id="GO:0042777">
    <property type="term" value="P:proton motive force-driven plasma membrane ATP synthesis"/>
    <property type="evidence" value="ECO:0007669"/>
    <property type="project" value="TreeGrafter"/>
</dbReference>
<name>A0A0C1UQ28_9BACT</name>
<evidence type="ECO:0000256" key="5">
    <source>
        <dbReference type="ARBA" id="ARBA00022692"/>
    </source>
</evidence>
<feature type="transmembrane region" description="Helical" evidence="11">
    <location>
        <begin position="257"/>
        <end position="278"/>
    </location>
</feature>
<dbReference type="OrthoDB" id="9789241at2"/>
<keyword evidence="8 11" id="KW-0406">Ion transport</keyword>